<feature type="DNA-binding region" description="OmpR/PhoB-type" evidence="2">
    <location>
        <begin position="2"/>
        <end position="100"/>
    </location>
</feature>
<keyword evidence="3" id="KW-1133">Transmembrane helix</keyword>
<keyword evidence="3" id="KW-0812">Transmembrane</keyword>
<dbReference type="SUPFAM" id="SSF82171">
    <property type="entry name" value="DPP6 N-terminal domain-like"/>
    <property type="match status" value="1"/>
</dbReference>
<gene>
    <name evidence="5" type="ORF">WNY63_12360</name>
</gene>
<evidence type="ECO:0000259" key="4">
    <source>
        <dbReference type="PROSITE" id="PS51755"/>
    </source>
</evidence>
<dbReference type="EMBL" id="JBBMQU010000021">
    <property type="protein sequence ID" value="MEM5551525.1"/>
    <property type="molecule type" value="Genomic_DNA"/>
</dbReference>
<accession>A0ABU9U3C5</accession>
<evidence type="ECO:0000256" key="3">
    <source>
        <dbReference type="SAM" id="Phobius"/>
    </source>
</evidence>
<dbReference type="PANTHER" id="PTHR36842">
    <property type="entry name" value="PROTEIN TOLB HOMOLOG"/>
    <property type="match status" value="1"/>
</dbReference>
<dbReference type="InterPro" id="IPR016032">
    <property type="entry name" value="Sig_transdc_resp-reg_C-effctor"/>
</dbReference>
<evidence type="ECO:0000256" key="2">
    <source>
        <dbReference type="PROSITE-ProRule" id="PRU01091"/>
    </source>
</evidence>
<dbReference type="InterPro" id="IPR001867">
    <property type="entry name" value="OmpR/PhoB-type_DNA-bd"/>
</dbReference>
<keyword evidence="6" id="KW-1185">Reference proteome</keyword>
<dbReference type="RefSeq" id="WP_342883997.1">
    <property type="nucleotide sequence ID" value="NZ_JBBMQU010000021.1"/>
</dbReference>
<keyword evidence="3" id="KW-0472">Membrane</keyword>
<organism evidence="5 6">
    <name type="scientific">Pseudoalteromonas neustonica</name>
    <dbReference type="NCBI Taxonomy" id="1840331"/>
    <lineage>
        <taxon>Bacteria</taxon>
        <taxon>Pseudomonadati</taxon>
        <taxon>Pseudomonadota</taxon>
        <taxon>Gammaproteobacteria</taxon>
        <taxon>Alteromonadales</taxon>
        <taxon>Pseudoalteromonadaceae</taxon>
        <taxon>Pseudoalteromonas</taxon>
    </lineage>
</organism>
<evidence type="ECO:0000313" key="5">
    <source>
        <dbReference type="EMBL" id="MEM5551525.1"/>
    </source>
</evidence>
<dbReference type="SMART" id="SM00862">
    <property type="entry name" value="Trans_reg_C"/>
    <property type="match status" value="1"/>
</dbReference>
<dbReference type="Gene3D" id="2.120.10.30">
    <property type="entry name" value="TolB, C-terminal domain"/>
    <property type="match status" value="2"/>
</dbReference>
<dbReference type="PROSITE" id="PS51755">
    <property type="entry name" value="OMPR_PHOB"/>
    <property type="match status" value="1"/>
</dbReference>
<dbReference type="Gene3D" id="1.10.10.10">
    <property type="entry name" value="Winged helix-like DNA-binding domain superfamily/Winged helix DNA-binding domain"/>
    <property type="match status" value="1"/>
</dbReference>
<dbReference type="InterPro" id="IPR036388">
    <property type="entry name" value="WH-like_DNA-bd_sf"/>
</dbReference>
<dbReference type="Pfam" id="PF00486">
    <property type="entry name" value="Trans_reg_C"/>
    <property type="match status" value="1"/>
</dbReference>
<comment type="caution">
    <text evidence="5">The sequence shown here is derived from an EMBL/GenBank/DDBJ whole genome shotgun (WGS) entry which is preliminary data.</text>
</comment>
<proteinExistence type="predicted"/>
<sequence length="775" mass="87402">MAVQYWIGDFFVDLSRNQITQNGQSQVIAPKALAVLTCLAENQGRVLSHDALLDKVWQDTVVSTNTLQRSIAQLRKAFGDDSKVQVYIKTHAKQGYSLECDVRWHDNANSTSTDSISIKNIQEKTVDETQAKESRTKENDISEALSDTISVVQTATNTSTNTETSSVTHSVDRPKSSLSAIRLITITFGIIILVIIGYQYLAAKQPSKLSFGELRALTSTDNKELASIYSPDGEYIVFHRYSEEFCTNNVWAKNTQTQQEYQLTKNLDSYGSHSFSKDGKNLVFIKTGGCSKPSTQKKCYKLMSLDFNKALMSPQSPSVLMECNNSEIRSPKWLDNNNIALLQKFSDRWKLISYSVSENKSQDLYALENGNIIDYDYSVKDDLLALTSFHNDGYYYIEVLKADGQLLSSHRIKYPEEIANFRLIYPNFSPIENQLIFSTGKQLFTLSYDGQVFNISLPLDESMGTPTFHPDGDRMIVIKGHYDSDIVSVPLSLINKGLINKGQINQDQINKAQITQAQTTKTESNQNKKVSIIQRSIRGEDKAKLQPNGNLIAYRSERSGEEQLWVTDGSSSQQLTHFPMDTFLSGLDWAADGKSILVNANYLLTQVNLDSTQEPLPLEYPVVKLFQWDSKNNSALVLIRIKGILKFAELNLANSQTRIISNQTVSWALKSGNGQLIYKDNMDRFWQPGPAEDKLIEALNGQGSTKQKFLIKEDVIYGINDNFQLWSYDLNEERFEIIGSLPNNVDNLTDINQTQVLITVRISSNKEVAELYLRE</sequence>
<dbReference type="Proteomes" id="UP001388366">
    <property type="component" value="Unassembled WGS sequence"/>
</dbReference>
<reference evidence="5 6" key="1">
    <citation type="submission" date="2024-03" db="EMBL/GenBank/DDBJ databases">
        <title>Community enrichment and isolation of bacterial strains for fucoidan degradation.</title>
        <authorList>
            <person name="Sichert A."/>
        </authorList>
    </citation>
    <scope>NUCLEOTIDE SEQUENCE [LARGE SCALE GENOMIC DNA]</scope>
    <source>
        <strain evidence="5 6">AS81</strain>
    </source>
</reference>
<dbReference type="SUPFAM" id="SSF46894">
    <property type="entry name" value="C-terminal effector domain of the bipartite response regulators"/>
    <property type="match status" value="1"/>
</dbReference>
<dbReference type="CDD" id="cd00383">
    <property type="entry name" value="trans_reg_C"/>
    <property type="match status" value="1"/>
</dbReference>
<evidence type="ECO:0000256" key="1">
    <source>
        <dbReference type="ARBA" id="ARBA00023125"/>
    </source>
</evidence>
<dbReference type="InterPro" id="IPR011042">
    <property type="entry name" value="6-blade_b-propeller_TolB-like"/>
</dbReference>
<protein>
    <submittedName>
        <fullName evidence="5">Winged helix-turn-helix domain-containing protein</fullName>
    </submittedName>
</protein>
<evidence type="ECO:0000313" key="6">
    <source>
        <dbReference type="Proteomes" id="UP001388366"/>
    </source>
</evidence>
<feature type="transmembrane region" description="Helical" evidence="3">
    <location>
        <begin position="180"/>
        <end position="201"/>
    </location>
</feature>
<feature type="domain" description="OmpR/PhoB-type" evidence="4">
    <location>
        <begin position="2"/>
        <end position="100"/>
    </location>
</feature>
<name>A0ABU9U3C5_9GAMM</name>
<keyword evidence="1 2" id="KW-0238">DNA-binding</keyword>